<feature type="transmembrane region" description="Helical" evidence="1">
    <location>
        <begin position="43"/>
        <end position="60"/>
    </location>
</feature>
<sequence length="117" mass="13747">MRKRNKRERNLIKRYNNLVKLSSLLYFLAGLGVLAFGIYYREIFEIVFGVFALVFSFANLKNKNYSQASIRRLEQNRLSFIIVFIIIYSLVNPIGNIPLLYDLYKRDLVLNGGFLDE</sequence>
<feature type="transmembrane region" description="Helical" evidence="1">
    <location>
        <begin position="21"/>
        <end position="37"/>
    </location>
</feature>
<dbReference type="AlphaFoldDB" id="C7RFH7"/>
<feature type="transmembrane region" description="Helical" evidence="1">
    <location>
        <begin position="80"/>
        <end position="101"/>
    </location>
</feature>
<keyword evidence="1" id="KW-1133">Transmembrane helix</keyword>
<keyword evidence="1" id="KW-0472">Membrane</keyword>
<keyword evidence="1" id="KW-0812">Transmembrane</keyword>
<evidence type="ECO:0000313" key="3">
    <source>
        <dbReference type="Proteomes" id="UP000002294"/>
    </source>
</evidence>
<dbReference type="EMBL" id="CP001708">
    <property type="protein sequence ID" value="ACV28238.1"/>
    <property type="molecule type" value="Genomic_DNA"/>
</dbReference>
<dbReference type="HOGENOM" id="CLU_2079842_0_0_9"/>
<reference evidence="2 3" key="1">
    <citation type="journal article" date="2009" name="Stand. Genomic Sci.">
        <title>Complete genome sequence of Anaerococcus prevotii type strain (PC1).</title>
        <authorList>
            <person name="Labutti K."/>
            <person name="Pukall R."/>
            <person name="Steenblock K."/>
            <person name="Glavina Del Rio T."/>
            <person name="Tice H."/>
            <person name="Copeland A."/>
            <person name="Cheng J.F."/>
            <person name="Lucas S."/>
            <person name="Chen F."/>
            <person name="Nolan M."/>
            <person name="Bruce D."/>
            <person name="Goodwin L."/>
            <person name="Pitluck S."/>
            <person name="Ivanova N."/>
            <person name="Mavromatis K."/>
            <person name="Ovchinnikova G."/>
            <person name="Pati A."/>
            <person name="Chen A."/>
            <person name="Palaniappan K."/>
            <person name="Land M."/>
            <person name="Hauser L."/>
            <person name="Chang Y.J."/>
            <person name="Jeffries C.D."/>
            <person name="Chain P."/>
            <person name="Saunders E."/>
            <person name="Brettin T."/>
            <person name="Detter J.C."/>
            <person name="Han C."/>
            <person name="Goker M."/>
            <person name="Bristow J."/>
            <person name="Eisen J.A."/>
            <person name="Markowitz V."/>
            <person name="Hugenholtz P."/>
            <person name="Kyrpides N.C."/>
            <person name="Klenk H.P."/>
            <person name="Lapidus A."/>
        </authorList>
    </citation>
    <scope>NUCLEOTIDE SEQUENCE [LARGE SCALE GENOMIC DNA]</scope>
    <source>
        <strain evidence="3">ATCC 9321 / DSM 20548 / JCM 6508 / NCTC 11806 / PC1</strain>
    </source>
</reference>
<protein>
    <submittedName>
        <fullName evidence="2">Uncharacterized protein</fullName>
    </submittedName>
</protein>
<proteinExistence type="predicted"/>
<keyword evidence="3" id="KW-1185">Reference proteome</keyword>
<dbReference type="OrthoDB" id="1692652at2"/>
<dbReference type="STRING" id="525919.Apre_0186"/>
<organism evidence="2 3">
    <name type="scientific">Anaerococcus prevotii (strain ATCC 9321 / DSM 20548 / JCM 6508 / NCTC 11806 / PC1)</name>
    <name type="common">Peptostreptococcus prevotii</name>
    <name type="synonym">Peptococcus prevotii</name>
    <dbReference type="NCBI Taxonomy" id="525919"/>
    <lineage>
        <taxon>Bacteria</taxon>
        <taxon>Bacillati</taxon>
        <taxon>Bacillota</taxon>
        <taxon>Tissierellia</taxon>
        <taxon>Tissierellales</taxon>
        <taxon>Peptoniphilaceae</taxon>
        <taxon>Anaerococcus</taxon>
    </lineage>
</organism>
<name>C7RFH7_ANAPD</name>
<gene>
    <name evidence="2" type="ordered locus">Apre_0186</name>
</gene>
<dbReference type="KEGG" id="apr:Apre_0186"/>
<dbReference type="RefSeq" id="WP_012803657.1">
    <property type="nucleotide sequence ID" value="NC_013171.1"/>
</dbReference>
<evidence type="ECO:0000256" key="1">
    <source>
        <dbReference type="SAM" id="Phobius"/>
    </source>
</evidence>
<accession>C7RFH7</accession>
<evidence type="ECO:0000313" key="2">
    <source>
        <dbReference type="EMBL" id="ACV28238.1"/>
    </source>
</evidence>
<dbReference type="eggNOG" id="ENOG50342UQ">
    <property type="taxonomic scope" value="Bacteria"/>
</dbReference>
<dbReference type="Proteomes" id="UP000002294">
    <property type="component" value="Chromosome"/>
</dbReference>